<comment type="caution">
    <text evidence="2">The sequence shown here is derived from an EMBL/GenBank/DDBJ whole genome shotgun (WGS) entry which is preliminary data.</text>
</comment>
<evidence type="ECO:0000256" key="1">
    <source>
        <dbReference type="SAM" id="MobiDB-lite"/>
    </source>
</evidence>
<accession>A0A080YZJ7</accession>
<name>A0A080YZJ7_PHYNI</name>
<organism evidence="2 3">
    <name type="scientific">Phytophthora nicotianae P1976</name>
    <dbReference type="NCBI Taxonomy" id="1317066"/>
    <lineage>
        <taxon>Eukaryota</taxon>
        <taxon>Sar</taxon>
        <taxon>Stramenopiles</taxon>
        <taxon>Oomycota</taxon>
        <taxon>Peronosporomycetes</taxon>
        <taxon>Peronosporales</taxon>
        <taxon>Peronosporaceae</taxon>
        <taxon>Phytophthora</taxon>
    </lineage>
</organism>
<gene>
    <name evidence="2" type="ORF">F444_21902</name>
</gene>
<evidence type="ECO:0000313" key="2">
    <source>
        <dbReference type="EMBL" id="ETO59808.1"/>
    </source>
</evidence>
<reference evidence="2 3" key="1">
    <citation type="submission" date="2013-11" db="EMBL/GenBank/DDBJ databases">
        <title>The Genome Sequence of Phytophthora parasitica P1976.</title>
        <authorList>
            <consortium name="The Broad Institute Genomics Platform"/>
            <person name="Russ C."/>
            <person name="Tyler B."/>
            <person name="Panabieres F."/>
            <person name="Shan W."/>
            <person name="Tripathy S."/>
            <person name="Grunwald N."/>
            <person name="Machado M."/>
            <person name="Johnson C.S."/>
            <person name="Walker B."/>
            <person name="Young S."/>
            <person name="Zeng Q."/>
            <person name="Gargeya S."/>
            <person name="Fitzgerald M."/>
            <person name="Haas B."/>
            <person name="Abouelleil A."/>
            <person name="Allen A.W."/>
            <person name="Alvarado L."/>
            <person name="Arachchi H.M."/>
            <person name="Berlin A.M."/>
            <person name="Chapman S.B."/>
            <person name="Gainer-Dewar J."/>
            <person name="Goldberg J."/>
            <person name="Griggs A."/>
            <person name="Gujja S."/>
            <person name="Hansen M."/>
            <person name="Howarth C."/>
            <person name="Imamovic A."/>
            <person name="Ireland A."/>
            <person name="Larimer J."/>
            <person name="McCowan C."/>
            <person name="Murphy C."/>
            <person name="Pearson M."/>
            <person name="Poon T.W."/>
            <person name="Priest M."/>
            <person name="Roberts A."/>
            <person name="Saif S."/>
            <person name="Shea T."/>
            <person name="Sisk P."/>
            <person name="Sykes S."/>
            <person name="Wortman J."/>
            <person name="Nusbaum C."/>
            <person name="Birren B."/>
        </authorList>
    </citation>
    <scope>NUCLEOTIDE SEQUENCE [LARGE SCALE GENOMIC DNA]</scope>
    <source>
        <strain evidence="2 3">P1976</strain>
    </source>
</reference>
<dbReference type="Proteomes" id="UP000028582">
    <property type="component" value="Unassembled WGS sequence"/>
</dbReference>
<protein>
    <submittedName>
        <fullName evidence="2">Uncharacterized protein</fullName>
    </submittedName>
</protein>
<dbReference type="OrthoDB" id="129251at2759"/>
<sequence>MTPFDPVDNTTSYPGLRQGYSGPTAEVLRRGDSPIALFFYFIPVVLWQHIAASSNEYRREILPLRIDAAYQRYWR</sequence>
<feature type="region of interest" description="Disordered" evidence="1">
    <location>
        <begin position="1"/>
        <end position="20"/>
    </location>
</feature>
<proteinExistence type="predicted"/>
<evidence type="ECO:0000313" key="3">
    <source>
        <dbReference type="Proteomes" id="UP000028582"/>
    </source>
</evidence>
<dbReference type="EMBL" id="ANJA01004036">
    <property type="protein sequence ID" value="ETO59808.1"/>
    <property type="molecule type" value="Genomic_DNA"/>
</dbReference>
<dbReference type="AlphaFoldDB" id="A0A080YZJ7"/>